<gene>
    <name evidence="1" type="ORF">F3Y22_tig00111005pilonHSYRG00140</name>
</gene>
<dbReference type="AlphaFoldDB" id="A0A6A2ZA74"/>
<dbReference type="Proteomes" id="UP000436088">
    <property type="component" value="Unassembled WGS sequence"/>
</dbReference>
<comment type="caution">
    <text evidence="1">The sequence shown here is derived from an EMBL/GenBank/DDBJ whole genome shotgun (WGS) entry which is preliminary data.</text>
</comment>
<keyword evidence="2" id="KW-1185">Reference proteome</keyword>
<reference evidence="1" key="1">
    <citation type="submission" date="2019-09" db="EMBL/GenBank/DDBJ databases">
        <title>Draft genome information of white flower Hibiscus syriacus.</title>
        <authorList>
            <person name="Kim Y.-M."/>
        </authorList>
    </citation>
    <scope>NUCLEOTIDE SEQUENCE [LARGE SCALE GENOMIC DNA]</scope>
    <source>
        <strain evidence="1">YM2019G1</strain>
    </source>
</reference>
<organism evidence="1 2">
    <name type="scientific">Hibiscus syriacus</name>
    <name type="common">Rose of Sharon</name>
    <dbReference type="NCBI Taxonomy" id="106335"/>
    <lineage>
        <taxon>Eukaryota</taxon>
        <taxon>Viridiplantae</taxon>
        <taxon>Streptophyta</taxon>
        <taxon>Embryophyta</taxon>
        <taxon>Tracheophyta</taxon>
        <taxon>Spermatophyta</taxon>
        <taxon>Magnoliopsida</taxon>
        <taxon>eudicotyledons</taxon>
        <taxon>Gunneridae</taxon>
        <taxon>Pentapetalae</taxon>
        <taxon>rosids</taxon>
        <taxon>malvids</taxon>
        <taxon>Malvales</taxon>
        <taxon>Malvaceae</taxon>
        <taxon>Malvoideae</taxon>
        <taxon>Hibiscus</taxon>
    </lineage>
</organism>
<protein>
    <submittedName>
        <fullName evidence="1">Uncharacterized protein</fullName>
    </submittedName>
</protein>
<proteinExistence type="predicted"/>
<name>A0A6A2ZA74_HIBSY</name>
<sequence>MSTHSPSPDLDSSLFTAHGEDPTWRISFSLKISSKANPLTSTKRPTKKRWRISFCNRHLQNVQIPGSISVDMLFSDFMPFSIKDFGVDQKLECISIGKRRGKEGRERVCFQKRWCLRENNDASSSSIAGVSTS</sequence>
<accession>A0A6A2ZA74</accession>
<dbReference type="EMBL" id="VEPZ02001198">
    <property type="protein sequence ID" value="KAE8688005.1"/>
    <property type="molecule type" value="Genomic_DNA"/>
</dbReference>
<evidence type="ECO:0000313" key="1">
    <source>
        <dbReference type="EMBL" id="KAE8688005.1"/>
    </source>
</evidence>
<evidence type="ECO:0000313" key="2">
    <source>
        <dbReference type="Proteomes" id="UP000436088"/>
    </source>
</evidence>